<gene>
    <name evidence="1" type="ORF">ACFSUF_19495</name>
</gene>
<organism evidence="1 2">
    <name type="scientific">Paenibacillus gansuensis</name>
    <dbReference type="NCBI Taxonomy" id="306542"/>
    <lineage>
        <taxon>Bacteria</taxon>
        <taxon>Bacillati</taxon>
        <taxon>Bacillota</taxon>
        <taxon>Bacilli</taxon>
        <taxon>Bacillales</taxon>
        <taxon>Paenibacillaceae</taxon>
        <taxon>Paenibacillus</taxon>
    </lineage>
</organism>
<dbReference type="RefSeq" id="WP_377605998.1">
    <property type="nucleotide sequence ID" value="NZ_JBHUME010000013.1"/>
</dbReference>
<sequence>MDIAIIKKRHDKEVLTAIECKDHKNKIDVQDVESFISKLVGMVQIKES</sequence>
<proteinExistence type="predicted"/>
<evidence type="ECO:0000313" key="1">
    <source>
        <dbReference type="EMBL" id="MFD2614599.1"/>
    </source>
</evidence>
<name>A0ABW5PJ88_9BACL</name>
<dbReference type="Proteomes" id="UP001597541">
    <property type="component" value="Unassembled WGS sequence"/>
</dbReference>
<protein>
    <recommendedName>
        <fullName evidence="3">Restriction endonuclease type IV Mrr domain-containing protein</fullName>
    </recommendedName>
</protein>
<dbReference type="EMBL" id="JBHUME010000013">
    <property type="protein sequence ID" value="MFD2614599.1"/>
    <property type="molecule type" value="Genomic_DNA"/>
</dbReference>
<evidence type="ECO:0008006" key="3">
    <source>
        <dbReference type="Google" id="ProtNLM"/>
    </source>
</evidence>
<accession>A0ABW5PJ88</accession>
<keyword evidence="2" id="KW-1185">Reference proteome</keyword>
<evidence type="ECO:0000313" key="2">
    <source>
        <dbReference type="Proteomes" id="UP001597541"/>
    </source>
</evidence>
<comment type="caution">
    <text evidence="1">The sequence shown here is derived from an EMBL/GenBank/DDBJ whole genome shotgun (WGS) entry which is preliminary data.</text>
</comment>
<reference evidence="2" key="1">
    <citation type="journal article" date="2019" name="Int. J. Syst. Evol. Microbiol.">
        <title>The Global Catalogue of Microorganisms (GCM) 10K type strain sequencing project: providing services to taxonomists for standard genome sequencing and annotation.</title>
        <authorList>
            <consortium name="The Broad Institute Genomics Platform"/>
            <consortium name="The Broad Institute Genome Sequencing Center for Infectious Disease"/>
            <person name="Wu L."/>
            <person name="Ma J."/>
        </authorList>
    </citation>
    <scope>NUCLEOTIDE SEQUENCE [LARGE SCALE GENOMIC DNA]</scope>
    <source>
        <strain evidence="2">KCTC 3950</strain>
    </source>
</reference>